<dbReference type="EMBL" id="HBUE01128843">
    <property type="protein sequence ID" value="CAG6495508.1"/>
    <property type="molecule type" value="Transcribed_RNA"/>
</dbReference>
<evidence type="ECO:0000313" key="1">
    <source>
        <dbReference type="EMBL" id="CAG6495515.1"/>
    </source>
</evidence>
<reference evidence="1" key="1">
    <citation type="submission" date="2021-05" db="EMBL/GenBank/DDBJ databases">
        <authorList>
            <person name="Alioto T."/>
            <person name="Alioto T."/>
            <person name="Gomez Garrido J."/>
        </authorList>
    </citation>
    <scope>NUCLEOTIDE SEQUENCE</scope>
</reference>
<organism evidence="1">
    <name type="scientific">Culex pipiens</name>
    <name type="common">House mosquito</name>
    <dbReference type="NCBI Taxonomy" id="7175"/>
    <lineage>
        <taxon>Eukaryota</taxon>
        <taxon>Metazoa</taxon>
        <taxon>Ecdysozoa</taxon>
        <taxon>Arthropoda</taxon>
        <taxon>Hexapoda</taxon>
        <taxon>Insecta</taxon>
        <taxon>Pterygota</taxon>
        <taxon>Neoptera</taxon>
        <taxon>Endopterygota</taxon>
        <taxon>Diptera</taxon>
        <taxon>Nematocera</taxon>
        <taxon>Culicoidea</taxon>
        <taxon>Culicidae</taxon>
        <taxon>Culicinae</taxon>
        <taxon>Culicini</taxon>
        <taxon>Culex</taxon>
        <taxon>Culex</taxon>
    </lineage>
</organism>
<dbReference type="PANTHER" id="PTHR31912">
    <property type="entry name" value="IP13529P"/>
    <property type="match status" value="1"/>
</dbReference>
<dbReference type="PANTHER" id="PTHR31912:SF34">
    <property type="entry name" value="NOTOCHORD-RELATED PROTEIN"/>
    <property type="match status" value="1"/>
</dbReference>
<name>A0A8D8CJX8_CULPI</name>
<dbReference type="EMBL" id="HBUE01294420">
    <property type="protein sequence ID" value="CAG6575586.1"/>
    <property type="molecule type" value="Transcribed_RNA"/>
</dbReference>
<dbReference type="EMBL" id="HBUE01188620">
    <property type="protein sequence ID" value="CAG6523911.1"/>
    <property type="molecule type" value="Transcribed_RNA"/>
</dbReference>
<dbReference type="EMBL" id="HBUE01128854">
    <property type="protein sequence ID" value="CAG6495518.1"/>
    <property type="molecule type" value="Transcribed_RNA"/>
</dbReference>
<proteinExistence type="predicted"/>
<dbReference type="EMBL" id="HBUE01128847">
    <property type="protein sequence ID" value="CAG6495515.1"/>
    <property type="molecule type" value="Transcribed_RNA"/>
</dbReference>
<protein>
    <submittedName>
        <fullName evidence="1">(northern house mosquito) hypothetical protein</fullName>
    </submittedName>
</protein>
<sequence>MKNGIIEAEQRTEQSHLKDLETVRQKKLEREAKLRNQTRRKKVDNDVISYRGVTGPCALDELSNFKMARNQGFDPMHDLLEGVVQQVLKLILIEFVKKKKYFTIEKFNEGITKFDYGSEEKRDKPSANFDILKLSSSGNKIKQTAAQTWLLLRIFPFIVDEFIPHNTPLMNLVNLLQRICYTSFSNAATNSMIEQLEKDVRELHEKFLNHFPNNNPINKLHHLTHYASNIRITTIPNGFNCMRFEALNKLPKGQMRNALNFQNVPYSLAKRSNLKQMTAIVDRKFAQRVDIISDSTVLKHEMQHKELLTDYPDNVCCVNHVVVDGVHFRRNVVVKYVREETNCNEFARVHSIMYINDTFIFVAERLIKVCFDHQFHSHRVQPSTEYFLLNEDSVFKRKAYNIWTIPSTDDFFLASQYYDEFK</sequence>
<dbReference type="EMBL" id="HBUE01128844">
    <property type="protein sequence ID" value="CAG6495510.1"/>
    <property type="molecule type" value="Transcribed_RNA"/>
</dbReference>
<dbReference type="EMBL" id="HBUE01128840">
    <property type="protein sequence ID" value="CAG6495505.1"/>
    <property type="molecule type" value="Transcribed_RNA"/>
</dbReference>
<dbReference type="EMBL" id="HBUE01128846">
    <property type="protein sequence ID" value="CAG6495513.1"/>
    <property type="molecule type" value="Transcribed_RNA"/>
</dbReference>
<accession>A0A8D8CJX8</accession>
<dbReference type="AlphaFoldDB" id="A0A8D8CJX8"/>